<protein>
    <recommendedName>
        <fullName evidence="1">Small, acid-soluble spore protein L</fullName>
    </recommendedName>
</protein>
<dbReference type="RefSeq" id="WP_053603117.1">
    <property type="nucleotide sequence ID" value="NZ_CP012600.1"/>
</dbReference>
<dbReference type="PATRIC" id="fig|1441095.3.peg.1532"/>
<dbReference type="InterPro" id="IPR017526">
    <property type="entry name" value="SASP_SspL"/>
</dbReference>
<reference evidence="3 4" key="2">
    <citation type="journal article" date="2016" name="Int. J. Syst. Evol. Microbiol.">
        <title>Bacillus gobiensis sp. nov., isolated from a soil sample.</title>
        <authorList>
            <person name="Liu B."/>
            <person name="Liu G.H."/>
            <person name="Cetin S."/>
            <person name="Schumann P."/>
            <person name="Pan Z.Z."/>
            <person name="Chen Q.Q."/>
        </authorList>
    </citation>
    <scope>NUCLEOTIDE SEQUENCE [LARGE SCALE GENOMIC DNA]</scope>
    <source>
        <strain evidence="3 4">FJAT-4402</strain>
    </source>
</reference>
<evidence type="ECO:0000256" key="2">
    <source>
        <dbReference type="SAM" id="MobiDB-lite"/>
    </source>
</evidence>
<sequence length="46" mass="4849">MAADQSPEDKGKVTGGIPPQGEITGSAHTDPKSELEQKAKKSNTKR</sequence>
<dbReference type="AlphaFoldDB" id="A0A0M4FQB3"/>
<dbReference type="STRING" id="1441095.AM592_06935"/>
<evidence type="ECO:0000256" key="1">
    <source>
        <dbReference type="NCBIfam" id="TIGR03093"/>
    </source>
</evidence>
<dbReference type="Proteomes" id="UP000067625">
    <property type="component" value="Chromosome"/>
</dbReference>
<evidence type="ECO:0000313" key="4">
    <source>
        <dbReference type="Proteomes" id="UP000067625"/>
    </source>
</evidence>
<name>A0A0M4FQB3_9BACI</name>
<dbReference type="EMBL" id="CP012600">
    <property type="protein sequence ID" value="ALC81360.1"/>
    <property type="molecule type" value="Genomic_DNA"/>
</dbReference>
<dbReference type="OrthoDB" id="2900093at2"/>
<proteinExistence type="predicted"/>
<gene>
    <name evidence="3" type="ORF">AM592_06935</name>
</gene>
<keyword evidence="4" id="KW-1185">Reference proteome</keyword>
<accession>A0A0M4FQB3</accession>
<evidence type="ECO:0000313" key="3">
    <source>
        <dbReference type="EMBL" id="ALC81360.1"/>
    </source>
</evidence>
<feature type="compositionally biased region" description="Basic and acidic residues" evidence="2">
    <location>
        <begin position="29"/>
        <end position="39"/>
    </location>
</feature>
<organism evidence="3 4">
    <name type="scientific">Bacillus gobiensis</name>
    <dbReference type="NCBI Taxonomy" id="1441095"/>
    <lineage>
        <taxon>Bacteria</taxon>
        <taxon>Bacillati</taxon>
        <taxon>Bacillota</taxon>
        <taxon>Bacilli</taxon>
        <taxon>Bacillales</taxon>
        <taxon>Bacillaceae</taxon>
        <taxon>Bacillus</taxon>
    </lineage>
</organism>
<reference evidence="4" key="1">
    <citation type="submission" date="2015-08" db="EMBL/GenBank/DDBJ databases">
        <title>Genome sequencing project for genomic taxonomy and phylogenomics of Bacillus-like bacteria.</title>
        <authorList>
            <person name="Liu B."/>
            <person name="Wang J."/>
            <person name="Zhu Y."/>
            <person name="Liu G."/>
            <person name="Chen Q."/>
            <person name="Chen Z."/>
            <person name="Lan J."/>
            <person name="Che J."/>
            <person name="Ge C."/>
            <person name="Shi H."/>
            <person name="Pan Z."/>
            <person name="Liu X."/>
        </authorList>
    </citation>
    <scope>NUCLEOTIDE SEQUENCE [LARGE SCALE GENOMIC DNA]</scope>
    <source>
        <strain evidence="4">FJAT-4402</strain>
    </source>
</reference>
<feature type="region of interest" description="Disordered" evidence="2">
    <location>
        <begin position="1"/>
        <end position="46"/>
    </location>
</feature>
<dbReference type="NCBIfam" id="TIGR03093">
    <property type="entry name" value="SASP_sspL"/>
    <property type="match status" value="1"/>
</dbReference>